<dbReference type="EMBL" id="BLAY01000107">
    <property type="protein sequence ID" value="GET41058.1"/>
    <property type="molecule type" value="Genomic_DNA"/>
</dbReference>
<keyword evidence="2" id="KW-1185">Reference proteome</keyword>
<accession>A0AAV3XFM9</accession>
<evidence type="ECO:0008006" key="3">
    <source>
        <dbReference type="Google" id="ProtNLM"/>
    </source>
</evidence>
<evidence type="ECO:0000313" key="2">
    <source>
        <dbReference type="Proteomes" id="UP001050975"/>
    </source>
</evidence>
<name>A0AAV3XFM9_9CYAN</name>
<reference evidence="1" key="1">
    <citation type="submission" date="2019-10" db="EMBL/GenBank/DDBJ databases">
        <title>Draft genome sequece of Microseira wollei NIES-4236.</title>
        <authorList>
            <person name="Yamaguchi H."/>
            <person name="Suzuki S."/>
            <person name="Kawachi M."/>
        </authorList>
    </citation>
    <scope>NUCLEOTIDE SEQUENCE</scope>
    <source>
        <strain evidence="1">NIES-4236</strain>
    </source>
</reference>
<protein>
    <recommendedName>
        <fullName evidence="3">Transposase</fullName>
    </recommendedName>
</protein>
<dbReference type="Proteomes" id="UP001050975">
    <property type="component" value="Unassembled WGS sequence"/>
</dbReference>
<gene>
    <name evidence="1" type="ORF">MiSe_58700</name>
</gene>
<organism evidence="1 2">
    <name type="scientific">Microseira wollei NIES-4236</name>
    <dbReference type="NCBI Taxonomy" id="2530354"/>
    <lineage>
        <taxon>Bacteria</taxon>
        <taxon>Bacillati</taxon>
        <taxon>Cyanobacteriota</taxon>
        <taxon>Cyanophyceae</taxon>
        <taxon>Oscillatoriophycideae</taxon>
        <taxon>Aerosakkonematales</taxon>
        <taxon>Aerosakkonemataceae</taxon>
        <taxon>Microseira</taxon>
    </lineage>
</organism>
<evidence type="ECO:0000313" key="1">
    <source>
        <dbReference type="EMBL" id="GET41058.1"/>
    </source>
</evidence>
<comment type="caution">
    <text evidence="1">The sequence shown here is derived from an EMBL/GenBank/DDBJ whole genome shotgun (WGS) entry which is preliminary data.</text>
</comment>
<sequence>MVVGVLAVRETCDQVRLGLRQDLHNRPRSLQFFPISDYVQITGKHRACDLYTQLLN</sequence>
<dbReference type="AlphaFoldDB" id="A0AAV3XFM9"/>
<proteinExistence type="predicted"/>